<dbReference type="EMBL" id="CM014081">
    <property type="protein sequence ID" value="TKS70262.1"/>
    <property type="molecule type" value="Genomic_DNA"/>
</dbReference>
<protein>
    <submittedName>
        <fullName evidence="2">Uncharacterized protein</fullName>
    </submittedName>
</protein>
<dbReference type="Proteomes" id="UP000298787">
    <property type="component" value="Chromosome 4"/>
</dbReference>
<proteinExistence type="predicted"/>
<sequence>MAPVLEKQLPGAAGTGDNNNEDEEGQNLWQVSLHDTAAVMSPHARGEADPLRWFCFVTAGVSVKKDTGPASSGVSTE</sequence>
<evidence type="ECO:0000313" key="3">
    <source>
        <dbReference type="Proteomes" id="UP000298787"/>
    </source>
</evidence>
<gene>
    <name evidence="2" type="ORF">D9C73_004330</name>
</gene>
<organism evidence="2 3">
    <name type="scientific">Collichthys lucidus</name>
    <name type="common">Big head croaker</name>
    <name type="synonym">Sciaena lucida</name>
    <dbReference type="NCBI Taxonomy" id="240159"/>
    <lineage>
        <taxon>Eukaryota</taxon>
        <taxon>Metazoa</taxon>
        <taxon>Chordata</taxon>
        <taxon>Craniata</taxon>
        <taxon>Vertebrata</taxon>
        <taxon>Euteleostomi</taxon>
        <taxon>Actinopterygii</taxon>
        <taxon>Neopterygii</taxon>
        <taxon>Teleostei</taxon>
        <taxon>Neoteleostei</taxon>
        <taxon>Acanthomorphata</taxon>
        <taxon>Eupercaria</taxon>
        <taxon>Sciaenidae</taxon>
        <taxon>Collichthys</taxon>
    </lineage>
</organism>
<dbReference type="AlphaFoldDB" id="A0A4V6AMW7"/>
<evidence type="ECO:0000313" key="2">
    <source>
        <dbReference type="EMBL" id="TKS70262.1"/>
    </source>
</evidence>
<evidence type="ECO:0000256" key="1">
    <source>
        <dbReference type="SAM" id="MobiDB-lite"/>
    </source>
</evidence>
<accession>A0A4V6AMW7</accession>
<feature type="region of interest" description="Disordered" evidence="1">
    <location>
        <begin position="1"/>
        <end position="28"/>
    </location>
</feature>
<reference evidence="2 3" key="1">
    <citation type="submission" date="2019-01" db="EMBL/GenBank/DDBJ databases">
        <title>Genome Assembly of Collichthys lucidus.</title>
        <authorList>
            <person name="Cai M."/>
            <person name="Xiao S."/>
        </authorList>
    </citation>
    <scope>NUCLEOTIDE SEQUENCE [LARGE SCALE GENOMIC DNA]</scope>
    <source>
        <strain evidence="2">JT15FE1705JMU</strain>
        <tissue evidence="2">Muscle</tissue>
    </source>
</reference>
<dbReference type="STRING" id="240159.A0A4V6AMW7"/>
<name>A0A4V6AMW7_COLLU</name>
<keyword evidence="3" id="KW-1185">Reference proteome</keyword>